<gene>
    <name evidence="2" type="ORF">PGRI_034010</name>
</gene>
<proteinExistence type="predicted"/>
<dbReference type="RefSeq" id="XP_040644170.1">
    <property type="nucleotide sequence ID" value="XM_040791114.1"/>
</dbReference>
<reference evidence="2 3" key="1">
    <citation type="journal article" date="2016" name="BMC Genomics">
        <title>Genome sequencing and secondary metabolism of the postharvest pathogen Penicillium griseofulvum.</title>
        <authorList>
            <person name="Banani H."/>
            <person name="Marcet-Houben M."/>
            <person name="Ballester A.R."/>
            <person name="Abbruscato P."/>
            <person name="Gonzalez-Candelas L."/>
            <person name="Gabaldon T."/>
            <person name="Spadaro D."/>
        </authorList>
    </citation>
    <scope>NUCLEOTIDE SEQUENCE [LARGE SCALE GENOMIC DNA]</scope>
    <source>
        <strain evidence="2 3">PG3</strain>
    </source>
</reference>
<evidence type="ECO:0008006" key="4">
    <source>
        <dbReference type="Google" id="ProtNLM"/>
    </source>
</evidence>
<dbReference type="GeneID" id="63706414"/>
<organism evidence="2 3">
    <name type="scientific">Penicillium patulum</name>
    <name type="common">Penicillium griseofulvum</name>
    <dbReference type="NCBI Taxonomy" id="5078"/>
    <lineage>
        <taxon>Eukaryota</taxon>
        <taxon>Fungi</taxon>
        <taxon>Dikarya</taxon>
        <taxon>Ascomycota</taxon>
        <taxon>Pezizomycotina</taxon>
        <taxon>Eurotiomycetes</taxon>
        <taxon>Eurotiomycetidae</taxon>
        <taxon>Eurotiales</taxon>
        <taxon>Aspergillaceae</taxon>
        <taxon>Penicillium</taxon>
    </lineage>
</organism>
<evidence type="ECO:0000313" key="3">
    <source>
        <dbReference type="Proteomes" id="UP000070168"/>
    </source>
</evidence>
<evidence type="ECO:0000256" key="1">
    <source>
        <dbReference type="SAM" id="SignalP"/>
    </source>
</evidence>
<keyword evidence="1" id="KW-0732">Signal</keyword>
<protein>
    <recommendedName>
        <fullName evidence="4">Apple domain-containing protein</fullName>
    </recommendedName>
</protein>
<dbReference type="OMA" id="TEWHCCA"/>
<feature type="chain" id="PRO_5007800338" description="Apple domain-containing protein" evidence="1">
    <location>
        <begin position="21"/>
        <end position="445"/>
    </location>
</feature>
<dbReference type="STRING" id="5078.A0A135L9P5"/>
<dbReference type="EMBL" id="LHQR01000070">
    <property type="protein sequence ID" value="KXG45634.1"/>
    <property type="molecule type" value="Genomic_DNA"/>
</dbReference>
<comment type="caution">
    <text evidence="2">The sequence shown here is derived from an EMBL/GenBank/DDBJ whole genome shotgun (WGS) entry which is preliminary data.</text>
</comment>
<sequence length="445" mass="49035">MKGCSLGVLAIILQAYVAYSKKVEPDPVGAPDKEPYVDGHSVRWGTGRFRGSYHCEDNETPFITPDKASATCCLEGQSLKGSEKTEWHCCAEGHDVTGSTDVGFECCVEGSTFDGEQCQRAEKAEKCPNGQEMVDGECQCPKGQIMDEDGTCKPAKAAKCDSGLKTGKCYFLTGRSDNYLTFNGGQYSETKLSKYIRPAKFQLCKDEECTPGLPVDPSDKVNIKDLHGSLPYATDANQWVDNKQNGGHIGKTPNFANAGEFSFTKWPCGKYCLTGFTQGISQACPDVSPGISFDNKATDSCIEFELLEVPCDIRADKNNCIWKSSANQCCGKIDCSAEEEKEETEPEGTKPYCPTQDGTTKIINGIEFDVICGKAYNTVKNQIMVRKDVTDPDTCYKECAANPKCQGANWRFSNNYCSHHPYYENQPKTKNAGKDWVTFRPTQKR</sequence>
<evidence type="ECO:0000313" key="2">
    <source>
        <dbReference type="EMBL" id="KXG45634.1"/>
    </source>
</evidence>
<keyword evidence="3" id="KW-1185">Reference proteome</keyword>
<accession>A0A135L9P5</accession>
<dbReference type="OrthoDB" id="4662630at2759"/>
<dbReference type="AlphaFoldDB" id="A0A135L9P5"/>
<feature type="signal peptide" evidence="1">
    <location>
        <begin position="1"/>
        <end position="20"/>
    </location>
</feature>
<name>A0A135L9P5_PENPA</name>
<dbReference type="Proteomes" id="UP000070168">
    <property type="component" value="Unassembled WGS sequence"/>
</dbReference>